<name>A0A1W1X1Y2_9BACT</name>
<dbReference type="STRING" id="1121390.SAMN02746041_00422"/>
<proteinExistence type="predicted"/>
<dbReference type="InterPro" id="IPR048502">
    <property type="entry name" value="NamZ_N"/>
</dbReference>
<dbReference type="OrthoDB" id="5705574at2"/>
<dbReference type="Proteomes" id="UP000192783">
    <property type="component" value="Unassembled WGS sequence"/>
</dbReference>
<evidence type="ECO:0000259" key="1">
    <source>
        <dbReference type="Pfam" id="PF07075"/>
    </source>
</evidence>
<feature type="domain" description="Peptidoglycan beta-N-acetylmuramidase NamZ N-terminal" evidence="1">
    <location>
        <begin position="31"/>
        <end position="232"/>
    </location>
</feature>
<evidence type="ECO:0000259" key="2">
    <source>
        <dbReference type="Pfam" id="PF20732"/>
    </source>
</evidence>
<dbReference type="Pfam" id="PF07075">
    <property type="entry name" value="NamZ_N"/>
    <property type="match status" value="1"/>
</dbReference>
<dbReference type="PANTHER" id="PTHR42915">
    <property type="entry name" value="HYPOTHETICAL 460 KDA PROTEIN IN FEUA-SIGW INTERGENIC REGION [PRECURSOR]"/>
    <property type="match status" value="1"/>
</dbReference>
<reference evidence="3 4" key="1">
    <citation type="submission" date="2017-04" db="EMBL/GenBank/DDBJ databases">
        <authorList>
            <person name="Afonso C.L."/>
            <person name="Miller P.J."/>
            <person name="Scott M.A."/>
            <person name="Spackman E."/>
            <person name="Goraichik I."/>
            <person name="Dimitrov K.M."/>
            <person name="Suarez D.L."/>
            <person name="Swayne D.E."/>
        </authorList>
    </citation>
    <scope>NUCLEOTIDE SEQUENCE [LARGE SCALE GENOMIC DNA]</scope>
    <source>
        <strain evidence="3 4">DSM 13146</strain>
    </source>
</reference>
<dbReference type="EMBL" id="FWXF01000001">
    <property type="protein sequence ID" value="SMC17905.1"/>
    <property type="molecule type" value="Genomic_DNA"/>
</dbReference>
<feature type="domain" description="Peptidoglycan beta-N-acetylmuramidase NamZ C-terminal" evidence="2">
    <location>
        <begin position="236"/>
        <end position="396"/>
    </location>
</feature>
<dbReference type="InterPro" id="IPR048503">
    <property type="entry name" value="NamZ_C"/>
</dbReference>
<dbReference type="PANTHER" id="PTHR42915:SF1">
    <property type="entry name" value="PEPTIDOGLYCAN BETA-N-ACETYLMURAMIDASE NAMZ"/>
    <property type="match status" value="1"/>
</dbReference>
<dbReference type="Gene3D" id="3.40.50.12170">
    <property type="entry name" value="Uncharacterised protein PF07075, DUF1343"/>
    <property type="match status" value="1"/>
</dbReference>
<dbReference type="Gene3D" id="3.90.1150.140">
    <property type="match status" value="1"/>
</dbReference>
<accession>A0A1W1X1Y2</accession>
<dbReference type="RefSeq" id="WP_084055877.1">
    <property type="nucleotide sequence ID" value="NZ_FWXF01000001.1"/>
</dbReference>
<gene>
    <name evidence="3" type="ORF">SAMN02746041_00422</name>
</gene>
<keyword evidence="4" id="KW-1185">Reference proteome</keyword>
<evidence type="ECO:0000313" key="4">
    <source>
        <dbReference type="Proteomes" id="UP000192783"/>
    </source>
</evidence>
<dbReference type="AlphaFoldDB" id="A0A1W1X1Y2"/>
<protein>
    <submittedName>
        <fullName evidence="3">Uncharacterized conserved protein YbbC, DUF1343 family</fullName>
    </submittedName>
</protein>
<sequence length="397" mass="44592">MAEVSGCGDSCRFGCDVFLSEPPSWLFTRRVGILANQASVTREFRNVVDAVVALGGRVTAVFSPQHGFFSEKQANMIESDHGIHPRYGIPVFSLYGEVRRPTPDMLERIDVFLIDLQDVGTRVYTYGTTVGLCVEAAAAAGVDVVVLDRPNPLGGARLEGNLVQEEYRSFVGRYALPMRHGLTLGELALWVSRLLGRPEAVQVVPVQGWRRDALWPSTGRPWIFPSPNMPSWETALVYPGMVLLEGTNVSEGRGTTLPFMLFGAPFVEPDELEAHLDPRDRQGVVLRPVSFEPTFDKWAGRLCRGFHLVVTDPDRFWPYRFGLSLLRAFLRAYPDQFQWLPPPYEYDHEHLPMDILIGDGQIRKALEEGESLDHLEARWLSDLKEFEASCKPALVYS</sequence>
<dbReference type="Pfam" id="PF20732">
    <property type="entry name" value="NamZ_C"/>
    <property type="match status" value="1"/>
</dbReference>
<evidence type="ECO:0000313" key="3">
    <source>
        <dbReference type="EMBL" id="SMC17905.1"/>
    </source>
</evidence>
<organism evidence="3 4">
    <name type="scientific">Desulfacinum hydrothermale DSM 13146</name>
    <dbReference type="NCBI Taxonomy" id="1121390"/>
    <lineage>
        <taxon>Bacteria</taxon>
        <taxon>Pseudomonadati</taxon>
        <taxon>Thermodesulfobacteriota</taxon>
        <taxon>Syntrophobacteria</taxon>
        <taxon>Syntrophobacterales</taxon>
        <taxon>Syntrophobacteraceae</taxon>
        <taxon>Desulfacinum</taxon>
    </lineage>
</organism>
<dbReference type="GO" id="GO:0033922">
    <property type="term" value="F:peptidoglycan beta-N-acetylmuramidase activity"/>
    <property type="evidence" value="ECO:0007669"/>
    <property type="project" value="InterPro"/>
</dbReference>
<dbReference type="InterPro" id="IPR008302">
    <property type="entry name" value="NamZ"/>
</dbReference>
<dbReference type="PIRSF" id="PIRSF016719">
    <property type="entry name" value="UCP016719"/>
    <property type="match status" value="1"/>
</dbReference>